<reference evidence="4" key="1">
    <citation type="journal article" date="2020" name="PLoS Negl. Trop. Dis.">
        <title>High-quality nuclear genome for Sarcoptes scabiei-A critical resource for a neglected parasite.</title>
        <authorList>
            <person name="Korhonen P.K."/>
            <person name="Gasser R.B."/>
            <person name="Ma G."/>
            <person name="Wang T."/>
            <person name="Stroehlein A.J."/>
            <person name="Young N.D."/>
            <person name="Ang C.S."/>
            <person name="Fernando D.D."/>
            <person name="Lu H.C."/>
            <person name="Taylor S."/>
            <person name="Reynolds S.L."/>
            <person name="Mofiz E."/>
            <person name="Najaraj S.H."/>
            <person name="Gowda H."/>
            <person name="Madugundu A."/>
            <person name="Renuse S."/>
            <person name="Holt D."/>
            <person name="Pandey A."/>
            <person name="Papenfuss A.T."/>
            <person name="Fischer K."/>
        </authorList>
    </citation>
    <scope>NUCLEOTIDE SEQUENCE [LARGE SCALE GENOMIC DNA]</scope>
</reference>
<dbReference type="GO" id="GO:0045271">
    <property type="term" value="C:respiratory chain complex I"/>
    <property type="evidence" value="ECO:0007669"/>
    <property type="project" value="InterPro"/>
</dbReference>
<dbReference type="GO" id="GO:0005739">
    <property type="term" value="C:mitochondrion"/>
    <property type="evidence" value="ECO:0007669"/>
    <property type="project" value="TreeGrafter"/>
</dbReference>
<accession>A0A834R7S9</accession>
<dbReference type="GO" id="GO:0032981">
    <property type="term" value="P:mitochondrial respiratory chain complex I assembly"/>
    <property type="evidence" value="ECO:0007669"/>
    <property type="project" value="TreeGrafter"/>
</dbReference>
<proteinExistence type="inferred from homology"/>
<dbReference type="PANTHER" id="PTHR32470:SF2">
    <property type="entry name" value="NADH DEHYDROGENASE [UBIQUINONE] 1 ALPHA SUBCOMPLEX ASSEMBLY FACTOR 2"/>
    <property type="match status" value="1"/>
</dbReference>
<gene>
    <name evidence="2" type="ORF">SSS_246</name>
</gene>
<evidence type="ECO:0000256" key="1">
    <source>
        <dbReference type="ARBA" id="ARBA00007355"/>
    </source>
</evidence>
<dbReference type="EMBL" id="WVUK01000062">
    <property type="protein sequence ID" value="KAF7490612.1"/>
    <property type="molecule type" value="Genomic_DNA"/>
</dbReference>
<dbReference type="InterPro" id="IPR052618">
    <property type="entry name" value="ComplexI_NDUFA12"/>
</dbReference>
<evidence type="ECO:0000313" key="4">
    <source>
        <dbReference type="Proteomes" id="UP000070412"/>
    </source>
</evidence>
<keyword evidence="4" id="KW-1185">Reference proteome</keyword>
<dbReference type="Proteomes" id="UP000070412">
    <property type="component" value="Unassembled WGS sequence"/>
</dbReference>
<evidence type="ECO:0000313" key="2">
    <source>
        <dbReference type="EMBL" id="KAF7490612.1"/>
    </source>
</evidence>
<evidence type="ECO:0000313" key="3">
    <source>
        <dbReference type="EnsemblMetazoa" id="KAF7490612.1"/>
    </source>
</evidence>
<dbReference type="InterPro" id="IPR007763">
    <property type="entry name" value="NDUFA12"/>
</dbReference>
<dbReference type="AlphaFoldDB" id="A0A834R7S9"/>
<reference evidence="3" key="3">
    <citation type="submission" date="2022-06" db="UniProtKB">
        <authorList>
            <consortium name="EnsemblMetazoa"/>
        </authorList>
    </citation>
    <scope>IDENTIFICATION</scope>
</reference>
<name>A0A834R7S9_SARSC</name>
<reference evidence="2" key="2">
    <citation type="submission" date="2020-01" db="EMBL/GenBank/DDBJ databases">
        <authorList>
            <person name="Korhonen P.K.K."/>
            <person name="Guangxu M.G."/>
            <person name="Wang T.W."/>
            <person name="Stroehlein A.J.S."/>
            <person name="Young N.D."/>
            <person name="Ang C.-S.A."/>
            <person name="Fernando D.W.F."/>
            <person name="Lu H.L."/>
            <person name="Taylor S.T."/>
            <person name="Ehtesham M.E.M."/>
            <person name="Najaraj S.H.N."/>
            <person name="Harsha G.H.G."/>
            <person name="Madugundu A.M."/>
            <person name="Renuse S.R."/>
            <person name="Holt D.H."/>
            <person name="Pandey A.P."/>
            <person name="Papenfuss A.P."/>
            <person name="Gasser R.B.G."/>
            <person name="Fischer K.F."/>
        </authorList>
    </citation>
    <scope>NUCLEOTIDE SEQUENCE</scope>
    <source>
        <strain evidence="2">SSS_KF_BRIS2020</strain>
    </source>
</reference>
<dbReference type="Pfam" id="PF05071">
    <property type="entry name" value="NDUFA12"/>
    <property type="match status" value="1"/>
</dbReference>
<comment type="similarity">
    <text evidence="1">Belongs to the complex I NDUFA12 subunit family.</text>
</comment>
<dbReference type="OrthoDB" id="10255576at2759"/>
<protein>
    <submittedName>
        <fullName evidence="2 3">Uncharacterized protein</fullName>
    </submittedName>
</protein>
<dbReference type="PANTHER" id="PTHR32470">
    <property type="entry name" value="ADH DEHYDROGENASE [UBIQUINONE] 1 ALPHA SUBCOMPLEX ASSEMBLY FACTOR 2"/>
    <property type="match status" value="1"/>
</dbReference>
<organism evidence="2">
    <name type="scientific">Sarcoptes scabiei</name>
    <name type="common">Itch mite</name>
    <name type="synonym">Acarus scabiei</name>
    <dbReference type="NCBI Taxonomy" id="52283"/>
    <lineage>
        <taxon>Eukaryota</taxon>
        <taxon>Metazoa</taxon>
        <taxon>Ecdysozoa</taxon>
        <taxon>Arthropoda</taxon>
        <taxon>Chelicerata</taxon>
        <taxon>Arachnida</taxon>
        <taxon>Acari</taxon>
        <taxon>Acariformes</taxon>
        <taxon>Sarcoptiformes</taxon>
        <taxon>Astigmata</taxon>
        <taxon>Psoroptidia</taxon>
        <taxon>Sarcoptoidea</taxon>
        <taxon>Sarcoptidae</taxon>
        <taxon>Sarcoptinae</taxon>
        <taxon>Sarcoptes</taxon>
    </lineage>
</organism>
<sequence length="132" mass="15622">MSDRGMNPFIKAFRNFLNSFKLRGAQTKPVMIVGTDLHGNKYFESKGSNQAKPKRFYLPSHPDLWDKPIPAEWNAWLRFQRKDPPTKAESQRNQMKIENLKDQYSKKIEMEGQKFPVYEEYEQTVGSKYKNE</sequence>
<dbReference type="EnsemblMetazoa" id="SSS_246s_mrna">
    <property type="protein sequence ID" value="KAF7490612.1"/>
    <property type="gene ID" value="SSS_246"/>
</dbReference>